<evidence type="ECO:0000256" key="1">
    <source>
        <dbReference type="SAM" id="MobiDB-lite"/>
    </source>
</evidence>
<organism evidence="2 3">
    <name type="scientific">Aureobasidium melanogenum</name>
    <name type="common">Aureobasidium pullulans var. melanogenum</name>
    <dbReference type="NCBI Taxonomy" id="46634"/>
    <lineage>
        <taxon>Eukaryota</taxon>
        <taxon>Fungi</taxon>
        <taxon>Dikarya</taxon>
        <taxon>Ascomycota</taxon>
        <taxon>Pezizomycotina</taxon>
        <taxon>Dothideomycetes</taxon>
        <taxon>Dothideomycetidae</taxon>
        <taxon>Dothideales</taxon>
        <taxon>Saccotheciaceae</taxon>
        <taxon>Aureobasidium</taxon>
    </lineage>
</organism>
<reference evidence="2" key="1">
    <citation type="journal article" date="2021" name="J Fungi (Basel)">
        <title>Virulence traits and population genomics of the black yeast Aureobasidium melanogenum.</title>
        <authorList>
            <person name="Cernosa A."/>
            <person name="Sun X."/>
            <person name="Gostincar C."/>
            <person name="Fang C."/>
            <person name="Gunde-Cimerman N."/>
            <person name="Song Z."/>
        </authorList>
    </citation>
    <scope>NUCLEOTIDE SEQUENCE</scope>
    <source>
        <strain evidence="2">EXF-9298</strain>
    </source>
</reference>
<comment type="caution">
    <text evidence="2">The sequence shown here is derived from an EMBL/GenBank/DDBJ whole genome shotgun (WGS) entry which is preliminary data.</text>
</comment>
<feature type="region of interest" description="Disordered" evidence="1">
    <location>
        <begin position="202"/>
        <end position="300"/>
    </location>
</feature>
<evidence type="ECO:0000313" key="2">
    <source>
        <dbReference type="EMBL" id="KAG9974051.1"/>
    </source>
</evidence>
<sequence length="300" mass="33158">SYQSQTRNRPLTSHQKAVSDYRRVRINQILDTGIRRRHIAAKRQRQGEGILLRAWKRIRMLPSGWDSEDEGTADKGKEDAKDKDKDDGGTGKGRSREEEKAAAALRRAAGGVRILGGFALPLTDKEFEQEKQRPLNSIANIARDDVGEEALYFSRAFSLGMVSLDREENADLEGSLLLPSPPLKPIDDMEDERELQAMDELAATIVKPRQGRKSRGGGGGASRKPKGSANKLAEETKDGTPDASRLSTARADNEAEDEDMHDEGNVTVGPSAELDDDERELLGEADTEDEEEDEDNMDED</sequence>
<gene>
    <name evidence="2" type="ORF">KCU98_g12232</name>
</gene>
<dbReference type="EMBL" id="JAHFXS010002076">
    <property type="protein sequence ID" value="KAG9974051.1"/>
    <property type="molecule type" value="Genomic_DNA"/>
</dbReference>
<feature type="region of interest" description="Disordered" evidence="1">
    <location>
        <begin position="65"/>
        <end position="99"/>
    </location>
</feature>
<evidence type="ECO:0000313" key="3">
    <source>
        <dbReference type="Proteomes" id="UP000729357"/>
    </source>
</evidence>
<dbReference type="Proteomes" id="UP000729357">
    <property type="component" value="Unassembled WGS sequence"/>
</dbReference>
<protein>
    <submittedName>
        <fullName evidence="2">Uncharacterized protein</fullName>
    </submittedName>
</protein>
<proteinExistence type="predicted"/>
<name>A0A9P8FJ08_AURME</name>
<feature type="non-terminal residue" evidence="2">
    <location>
        <position position="300"/>
    </location>
</feature>
<reference evidence="2" key="2">
    <citation type="submission" date="2021-08" db="EMBL/GenBank/DDBJ databases">
        <authorList>
            <person name="Gostincar C."/>
            <person name="Sun X."/>
            <person name="Song Z."/>
            <person name="Gunde-Cimerman N."/>
        </authorList>
    </citation>
    <scope>NUCLEOTIDE SEQUENCE</scope>
    <source>
        <strain evidence="2">EXF-9298</strain>
    </source>
</reference>
<feature type="compositionally biased region" description="Basic and acidic residues" evidence="1">
    <location>
        <begin position="72"/>
        <end position="99"/>
    </location>
</feature>
<feature type="compositionally biased region" description="Acidic residues" evidence="1">
    <location>
        <begin position="273"/>
        <end position="300"/>
    </location>
</feature>
<dbReference type="AlphaFoldDB" id="A0A9P8FJ08"/>
<keyword evidence="3" id="KW-1185">Reference proteome</keyword>
<feature type="non-terminal residue" evidence="2">
    <location>
        <position position="1"/>
    </location>
</feature>
<accession>A0A9P8FJ08</accession>